<evidence type="ECO:0000256" key="6">
    <source>
        <dbReference type="ARBA" id="ARBA00022989"/>
    </source>
</evidence>
<protein>
    <submittedName>
        <fullName evidence="10">Murein biosynthesis integral membrane protein MurJ</fullName>
    </submittedName>
</protein>
<evidence type="ECO:0000256" key="2">
    <source>
        <dbReference type="ARBA" id="ARBA00022475"/>
    </source>
</evidence>
<dbReference type="PRINTS" id="PR01806">
    <property type="entry name" value="VIRFACTRMVIN"/>
</dbReference>
<name>A0A2K2U9M4_9ACTN</name>
<feature type="transmembrane region" description="Helical" evidence="9">
    <location>
        <begin position="387"/>
        <end position="408"/>
    </location>
</feature>
<dbReference type="PANTHER" id="PTHR47019">
    <property type="entry name" value="LIPID II FLIPPASE MURJ"/>
    <property type="match status" value="1"/>
</dbReference>
<feature type="transmembrane region" description="Helical" evidence="9">
    <location>
        <begin position="480"/>
        <end position="505"/>
    </location>
</feature>
<feature type="compositionally biased region" description="Low complexity" evidence="8">
    <location>
        <begin position="19"/>
        <end position="34"/>
    </location>
</feature>
<keyword evidence="6 9" id="KW-1133">Transmembrane helix</keyword>
<proteinExistence type="predicted"/>
<feature type="transmembrane region" description="Helical" evidence="9">
    <location>
        <begin position="511"/>
        <end position="536"/>
    </location>
</feature>
<evidence type="ECO:0000313" key="11">
    <source>
        <dbReference type="Proteomes" id="UP000236197"/>
    </source>
</evidence>
<feature type="transmembrane region" description="Helical" evidence="9">
    <location>
        <begin position="347"/>
        <end position="367"/>
    </location>
</feature>
<feature type="transmembrane region" description="Helical" evidence="9">
    <location>
        <begin position="221"/>
        <end position="247"/>
    </location>
</feature>
<keyword evidence="2" id="KW-1003">Cell membrane</keyword>
<keyword evidence="11" id="KW-1185">Reference proteome</keyword>
<evidence type="ECO:0000256" key="4">
    <source>
        <dbReference type="ARBA" id="ARBA00022960"/>
    </source>
</evidence>
<evidence type="ECO:0000313" key="10">
    <source>
        <dbReference type="EMBL" id="PNV67023.1"/>
    </source>
</evidence>
<feature type="region of interest" description="Disordered" evidence="8">
    <location>
        <begin position="1"/>
        <end position="34"/>
    </location>
</feature>
<feature type="region of interest" description="Disordered" evidence="8">
    <location>
        <begin position="555"/>
        <end position="672"/>
    </location>
</feature>
<dbReference type="RefSeq" id="WP_103265659.1">
    <property type="nucleotide sequence ID" value="NZ_CABMLE010000014.1"/>
</dbReference>
<keyword evidence="3 9" id="KW-0812">Transmembrane</keyword>
<gene>
    <name evidence="10" type="primary">mviN</name>
    <name evidence="10" type="ORF">C2L71_10220</name>
</gene>
<feature type="transmembrane region" description="Helical" evidence="9">
    <location>
        <begin position="59"/>
        <end position="78"/>
    </location>
</feature>
<dbReference type="GO" id="GO:0009252">
    <property type="term" value="P:peptidoglycan biosynthetic process"/>
    <property type="evidence" value="ECO:0007669"/>
    <property type="project" value="UniProtKB-KW"/>
</dbReference>
<evidence type="ECO:0000256" key="8">
    <source>
        <dbReference type="SAM" id="MobiDB-lite"/>
    </source>
</evidence>
<dbReference type="GO" id="GO:0034204">
    <property type="term" value="P:lipid translocation"/>
    <property type="evidence" value="ECO:0007669"/>
    <property type="project" value="TreeGrafter"/>
</dbReference>
<dbReference type="GO" id="GO:0015648">
    <property type="term" value="F:lipid-linked peptidoglycan transporter activity"/>
    <property type="evidence" value="ECO:0007669"/>
    <property type="project" value="TreeGrafter"/>
</dbReference>
<feature type="transmembrane region" description="Helical" evidence="9">
    <location>
        <begin position="307"/>
        <end position="326"/>
    </location>
</feature>
<keyword evidence="7 9" id="KW-0472">Membrane</keyword>
<dbReference type="InterPro" id="IPR051050">
    <property type="entry name" value="Lipid_II_flippase_MurJ/MviN"/>
</dbReference>
<dbReference type="EMBL" id="PPEK01000014">
    <property type="protein sequence ID" value="PNV67023.1"/>
    <property type="molecule type" value="Genomic_DNA"/>
</dbReference>
<feature type="transmembrane region" description="Helical" evidence="9">
    <location>
        <begin position="443"/>
        <end position="468"/>
    </location>
</feature>
<feature type="transmembrane region" description="Helical" evidence="9">
    <location>
        <begin position="192"/>
        <end position="215"/>
    </location>
</feature>
<dbReference type="Pfam" id="PF03023">
    <property type="entry name" value="MurJ"/>
    <property type="match status" value="1"/>
</dbReference>
<sequence length="672" mass="71024">MSARNGHMRMDGMRSPTGSSAESTSASSEAEAPHASVARSTALMSIATLGSRVTGLVRTWAMAFALGNTFVTSAYQIANTLPNAIYDLVAGGLLGAAFIPVFLLQKEKFGQEGGNRFAGNILNLTIVVMGLLSILATVFAPQVVATQTFTVGSEAEVTEYAVLFFQIFAAQIVFYGIGGVVSGVLNANRIYFLPALAPALNNIAVIVSLFAYVPLSSFDPMLAIIVLAVGTTLGVVVQFVIQIPALLKTGFRFSLRIDLRDPALVDALKIAGPTFIYVVGTLVSFSFRNAFSLQAGADGPATLAYAWIWYQLPYGVLAVSLSRTMFTEMSEAVAREDWKGLRRHVGTGISGTLLLIIPLAGLMAALATPLMQLFQAGAFGAEDAAHVASILALWVLSLPFYSVLKYLYNVFASMRKFVAYTVVNLLMIVVQCALYALLCSPEILGLAGVPIADLAYYAGCCIIMLAILYRRIGSFGMGSILWSSARVLVAAGIGVVVTLGISMLLPAGSGMALGLLHLVVCGSIGLVTVFGLCALLRVPEMSVVTDLLHKVGSRLRKQRRTAPAGGKPAEAQAREAAQTREHRRGRAGAADYRHEHPALPRGKHARPDHALGAGDDADDGTLESIGLAETAEVRLSPAEKHAQHAAAPASGPEPLPPDATGAIMKRARHAKK</sequence>
<dbReference type="AlphaFoldDB" id="A0A2K2U9M4"/>
<comment type="caution">
    <text evidence="10">The sequence shown here is derived from an EMBL/GenBank/DDBJ whole genome shotgun (WGS) entry which is preliminary data.</text>
</comment>
<evidence type="ECO:0000256" key="1">
    <source>
        <dbReference type="ARBA" id="ARBA00004651"/>
    </source>
</evidence>
<accession>A0A2K2U9M4</accession>
<feature type="transmembrane region" description="Helical" evidence="9">
    <location>
        <begin position="117"/>
        <end position="140"/>
    </location>
</feature>
<keyword evidence="5" id="KW-0573">Peptidoglycan synthesis</keyword>
<reference evidence="11" key="1">
    <citation type="submission" date="2018-01" db="EMBL/GenBank/DDBJ databases">
        <title>Rubneribacter badeniensis gen. nov., sp. nov., and Colonibacter rubneri, gen. nov., sp. nov., WGS of new members of the Eggerthellaceae.</title>
        <authorList>
            <person name="Danylec N."/>
            <person name="Stoll D.A."/>
            <person name="Doetsch A."/>
            <person name="Kulling S.E."/>
            <person name="Huch M."/>
        </authorList>
    </citation>
    <scope>NUCLEOTIDE SEQUENCE [LARGE SCALE GENOMIC DNA]</scope>
    <source>
        <strain evidence="11">ResAG-96</strain>
    </source>
</reference>
<dbReference type="GO" id="GO:0005886">
    <property type="term" value="C:plasma membrane"/>
    <property type="evidence" value="ECO:0007669"/>
    <property type="project" value="UniProtKB-SubCell"/>
</dbReference>
<dbReference type="InterPro" id="IPR004268">
    <property type="entry name" value="MurJ"/>
</dbReference>
<dbReference type="Proteomes" id="UP000236197">
    <property type="component" value="Unassembled WGS sequence"/>
</dbReference>
<evidence type="ECO:0000256" key="5">
    <source>
        <dbReference type="ARBA" id="ARBA00022984"/>
    </source>
</evidence>
<keyword evidence="4" id="KW-0133">Cell shape</keyword>
<dbReference type="NCBIfam" id="TIGR01695">
    <property type="entry name" value="murJ_mviN"/>
    <property type="match status" value="1"/>
</dbReference>
<feature type="transmembrane region" description="Helical" evidence="9">
    <location>
        <begin position="84"/>
        <end position="105"/>
    </location>
</feature>
<evidence type="ECO:0000256" key="9">
    <source>
        <dbReference type="SAM" id="Phobius"/>
    </source>
</evidence>
<feature type="transmembrane region" description="Helical" evidence="9">
    <location>
        <begin position="417"/>
        <end position="437"/>
    </location>
</feature>
<evidence type="ECO:0000256" key="3">
    <source>
        <dbReference type="ARBA" id="ARBA00022692"/>
    </source>
</evidence>
<organism evidence="10 11">
    <name type="scientific">Enteroscipio rubneri</name>
    <dbReference type="NCBI Taxonomy" id="2070686"/>
    <lineage>
        <taxon>Bacteria</taxon>
        <taxon>Bacillati</taxon>
        <taxon>Actinomycetota</taxon>
        <taxon>Coriobacteriia</taxon>
        <taxon>Eggerthellales</taxon>
        <taxon>Eggerthellaceae</taxon>
        <taxon>Enteroscipio</taxon>
    </lineage>
</organism>
<dbReference type="GO" id="GO:0008360">
    <property type="term" value="P:regulation of cell shape"/>
    <property type="evidence" value="ECO:0007669"/>
    <property type="project" value="UniProtKB-KW"/>
</dbReference>
<comment type="subcellular location">
    <subcellularLocation>
        <location evidence="1">Cell membrane</location>
        <topology evidence="1">Multi-pass membrane protein</topology>
    </subcellularLocation>
</comment>
<dbReference type="CDD" id="cd13123">
    <property type="entry name" value="MATE_MurJ_like"/>
    <property type="match status" value="1"/>
</dbReference>
<dbReference type="PANTHER" id="PTHR47019:SF1">
    <property type="entry name" value="LIPID II FLIPPASE MURJ"/>
    <property type="match status" value="1"/>
</dbReference>
<feature type="transmembrane region" description="Helical" evidence="9">
    <location>
        <begin position="267"/>
        <end position="287"/>
    </location>
</feature>
<feature type="transmembrane region" description="Helical" evidence="9">
    <location>
        <begin position="160"/>
        <end position="185"/>
    </location>
</feature>
<evidence type="ECO:0000256" key="7">
    <source>
        <dbReference type="ARBA" id="ARBA00023136"/>
    </source>
</evidence>
<dbReference type="OrthoDB" id="9786339at2"/>